<dbReference type="STRING" id="1121335.Cst_c19640"/>
<dbReference type="CDD" id="cd13553">
    <property type="entry name" value="PBP2_NrtA_CpmA_like"/>
    <property type="match status" value="1"/>
</dbReference>
<dbReference type="Pfam" id="PF13379">
    <property type="entry name" value="NMT1_2"/>
    <property type="match status" value="1"/>
</dbReference>
<dbReference type="InterPro" id="IPR044527">
    <property type="entry name" value="NrtA/CpmA_ABC-bd_dom"/>
</dbReference>
<evidence type="ECO:0000256" key="4">
    <source>
        <dbReference type="ARBA" id="ARBA00022519"/>
    </source>
</evidence>
<organism evidence="6 7">
    <name type="scientific">Thermoclostridium stercorarium (strain ATCC 35414 / DSM 8532 / NCIMB 11754)</name>
    <name type="common">Clostridium stercorarium</name>
    <dbReference type="NCBI Taxonomy" id="1121335"/>
    <lineage>
        <taxon>Bacteria</taxon>
        <taxon>Bacillati</taxon>
        <taxon>Bacillota</taxon>
        <taxon>Clostridia</taxon>
        <taxon>Eubacteriales</taxon>
        <taxon>Oscillospiraceae</taxon>
        <taxon>Thermoclostridium</taxon>
    </lineage>
</organism>
<sequence>MLKNISGTVCLILTAILLMLFPACVSKGGLSEKNGLNAQEEIKTVKIAYLPITHAVPLYIENELSNGKFRHFSLELVKFGSWTELAEALNAGKVDGALMLIELAVKAKEQGIDLKAVALGHRDGNVVIVSENINSVEDLRGKTFAIPSKLSTHNILLHILLENNGLSYSDVNVVELPPPEMPAALAEGRIAGYCVAEPFGAQSVIAGKGKKLFESRELWEGSLCCGLILRSDFIKNNPGVVEEFVKEYVKAGVKAELKNEEVKNATSKYLKTNPDVLDLSLQWISYNDLRLEEDDYNELVNYMIELGLSENPPGYEEFVDNSFIDR</sequence>
<dbReference type="eggNOG" id="COG0715">
    <property type="taxonomic scope" value="Bacteria"/>
</dbReference>
<dbReference type="PATRIC" id="fig|1121335.3.peg.1968"/>
<dbReference type="Proteomes" id="UP000011220">
    <property type="component" value="Chromosome"/>
</dbReference>
<dbReference type="SUPFAM" id="SSF53850">
    <property type="entry name" value="Periplasmic binding protein-like II"/>
    <property type="match status" value="1"/>
</dbReference>
<dbReference type="KEGG" id="csd:Clst_1882"/>
<dbReference type="PANTHER" id="PTHR30024">
    <property type="entry name" value="ALIPHATIC SULFONATES-BINDING PROTEIN-RELATED"/>
    <property type="match status" value="1"/>
</dbReference>
<evidence type="ECO:0000256" key="5">
    <source>
        <dbReference type="ARBA" id="ARBA00023136"/>
    </source>
</evidence>
<dbReference type="AlphaFoldDB" id="L7VQG8"/>
<evidence type="ECO:0000256" key="2">
    <source>
        <dbReference type="ARBA" id="ARBA00022448"/>
    </source>
</evidence>
<keyword evidence="3" id="KW-1003">Cell membrane</keyword>
<evidence type="ECO:0000313" key="7">
    <source>
        <dbReference type="Proteomes" id="UP000011220"/>
    </source>
</evidence>
<dbReference type="Gene3D" id="3.40.190.10">
    <property type="entry name" value="Periplasmic binding protein-like II"/>
    <property type="match status" value="2"/>
</dbReference>
<name>L7VQG8_THES1</name>
<evidence type="ECO:0000256" key="3">
    <source>
        <dbReference type="ARBA" id="ARBA00022475"/>
    </source>
</evidence>
<keyword evidence="5" id="KW-0472">Membrane</keyword>
<accession>L7VQG8</accession>
<comment type="subcellular location">
    <subcellularLocation>
        <location evidence="1">Cell inner membrane</location>
    </subcellularLocation>
</comment>
<gene>
    <name evidence="6" type="primary">ssuA</name>
    <name evidence="6" type="ordered locus">Cst_c19640</name>
</gene>
<keyword evidence="2" id="KW-0813">Transport</keyword>
<keyword evidence="7" id="KW-1185">Reference proteome</keyword>
<dbReference type="KEGG" id="css:Cst_c19640"/>
<dbReference type="EMBL" id="CP004044">
    <property type="protein sequence ID" value="AGC68939.1"/>
    <property type="molecule type" value="Genomic_DNA"/>
</dbReference>
<protein>
    <submittedName>
        <fullName evidence="6">ABC transporter periplasmic aliphatic sulfonates-binding protein SsuA</fullName>
    </submittedName>
</protein>
<reference evidence="6 7" key="1">
    <citation type="journal article" date="2013" name="Genome Announc.">
        <title>Complete genome sequence of Clostridium stercorarium subsp. stercorarium strain DSM 8532, a thermophilic degrader of plant cell wall fibers.</title>
        <authorList>
            <person name="Poehlein A."/>
            <person name="Zverlov V.V."/>
            <person name="Daniel R."/>
            <person name="Schwarz W.H."/>
            <person name="Liebl W."/>
        </authorList>
    </citation>
    <scope>NUCLEOTIDE SEQUENCE [LARGE SCALE GENOMIC DNA]</scope>
    <source>
        <strain evidence="7">ATCC 35414 / DSM 8532 / NCIMB 11754</strain>
    </source>
</reference>
<keyword evidence="4" id="KW-0997">Cell inner membrane</keyword>
<evidence type="ECO:0000256" key="1">
    <source>
        <dbReference type="ARBA" id="ARBA00004533"/>
    </source>
</evidence>
<dbReference type="GO" id="GO:0005886">
    <property type="term" value="C:plasma membrane"/>
    <property type="evidence" value="ECO:0007669"/>
    <property type="project" value="UniProtKB-SubCell"/>
</dbReference>
<dbReference type="PANTHER" id="PTHR30024:SF43">
    <property type="entry name" value="BLL4572 PROTEIN"/>
    <property type="match status" value="1"/>
</dbReference>
<evidence type="ECO:0000313" key="6">
    <source>
        <dbReference type="EMBL" id="AGC68939.1"/>
    </source>
</evidence>
<proteinExistence type="predicted"/>